<organism evidence="1 2">
    <name type="scientific">Salix udensis</name>
    <dbReference type="NCBI Taxonomy" id="889485"/>
    <lineage>
        <taxon>Eukaryota</taxon>
        <taxon>Viridiplantae</taxon>
        <taxon>Streptophyta</taxon>
        <taxon>Embryophyta</taxon>
        <taxon>Tracheophyta</taxon>
        <taxon>Spermatophyta</taxon>
        <taxon>Magnoliopsida</taxon>
        <taxon>eudicotyledons</taxon>
        <taxon>Gunneridae</taxon>
        <taxon>Pentapetalae</taxon>
        <taxon>rosids</taxon>
        <taxon>fabids</taxon>
        <taxon>Malpighiales</taxon>
        <taxon>Salicaceae</taxon>
        <taxon>Saliceae</taxon>
        <taxon>Salix</taxon>
    </lineage>
</organism>
<gene>
    <name evidence="1" type="ORF">OIU84_014909</name>
</gene>
<dbReference type="PANTHER" id="PTHR45846">
    <property type="entry name" value="TRNA-DIHYDROURIDINE(47) SYNTHASE [NAD(P)(+)]-LIKE"/>
    <property type="match status" value="1"/>
</dbReference>
<dbReference type="GO" id="GO:0017150">
    <property type="term" value="F:tRNA dihydrouridine synthase activity"/>
    <property type="evidence" value="ECO:0007669"/>
    <property type="project" value="TreeGrafter"/>
</dbReference>
<dbReference type="GO" id="GO:0003723">
    <property type="term" value="F:RNA binding"/>
    <property type="evidence" value="ECO:0007669"/>
    <property type="project" value="TreeGrafter"/>
</dbReference>
<dbReference type="EMBL" id="JAPFFJ010000018">
    <property type="protein sequence ID" value="KAJ6402897.1"/>
    <property type="molecule type" value="Genomic_DNA"/>
</dbReference>
<dbReference type="Proteomes" id="UP001162972">
    <property type="component" value="Chromosome 4"/>
</dbReference>
<dbReference type="AlphaFoldDB" id="A0AAD6NRJ9"/>
<dbReference type="PANTHER" id="PTHR45846:SF1">
    <property type="entry name" value="TRNA-DIHYDROURIDINE(47) SYNTHASE [NAD(P)(+)]-LIKE"/>
    <property type="match status" value="1"/>
</dbReference>
<proteinExistence type="predicted"/>
<name>A0AAD6NRJ9_9ROSI</name>
<evidence type="ECO:0000313" key="2">
    <source>
        <dbReference type="Proteomes" id="UP001162972"/>
    </source>
</evidence>
<sequence length="134" mass="14876">MKAKSAADGNGCSAEDANGLIIPEKDIENSYLLETEPEAIAEIVETDGSSQLQPREKKLIDFRGKLYLARLTAVGNLPFRRICKALGADELVVKWQREQIYCSNANVDFKKLSIVTVRTGYGTDQFRVSAHDIQ</sequence>
<reference evidence="1 2" key="1">
    <citation type="journal article" date="2023" name="Int. J. Mol. Sci.">
        <title>De Novo Assembly and Annotation of 11 Diverse Shrub Willow (Salix) Genomes Reveals Novel Gene Organization in Sex-Linked Regions.</title>
        <authorList>
            <person name="Hyden B."/>
            <person name="Feng K."/>
            <person name="Yates T.B."/>
            <person name="Jawdy S."/>
            <person name="Cereghino C."/>
            <person name="Smart L.B."/>
            <person name="Muchero W."/>
        </authorList>
    </citation>
    <scope>NUCLEOTIDE SEQUENCE [LARGE SCALE GENOMIC DNA]</scope>
    <source>
        <tissue evidence="1">Shoot tip</tissue>
    </source>
</reference>
<protein>
    <submittedName>
        <fullName evidence="1">Uncharacterized protein</fullName>
    </submittedName>
</protein>
<accession>A0AAD6NRJ9</accession>
<keyword evidence="2" id="KW-1185">Reference proteome</keyword>
<evidence type="ECO:0000313" key="1">
    <source>
        <dbReference type="EMBL" id="KAJ6402897.1"/>
    </source>
</evidence>
<comment type="caution">
    <text evidence="1">The sequence shown here is derived from an EMBL/GenBank/DDBJ whole genome shotgun (WGS) entry which is preliminary data.</text>
</comment>